<gene>
    <name evidence="1" type="ordered locus">Clim_0545</name>
</gene>
<dbReference type="OrthoDB" id="1195661at2"/>
<reference evidence="1 2" key="1">
    <citation type="submission" date="2008-05" db="EMBL/GenBank/DDBJ databases">
        <title>Complete sequence of Chlorobium limicola DSM 245.</title>
        <authorList>
            <consortium name="US DOE Joint Genome Institute"/>
            <person name="Lucas S."/>
            <person name="Copeland A."/>
            <person name="Lapidus A."/>
            <person name="Glavina del Rio T."/>
            <person name="Dalin E."/>
            <person name="Tice H."/>
            <person name="Bruce D."/>
            <person name="Goodwin L."/>
            <person name="Pitluck S."/>
            <person name="Schmutz J."/>
            <person name="Larimer F."/>
            <person name="Land M."/>
            <person name="Hauser L."/>
            <person name="Kyrpides N."/>
            <person name="Ovchinnikova G."/>
            <person name="Zhao F."/>
            <person name="Li T."/>
            <person name="Liu Z."/>
            <person name="Overmann J."/>
            <person name="Bryant D.A."/>
            <person name="Richardson P."/>
        </authorList>
    </citation>
    <scope>NUCLEOTIDE SEQUENCE [LARGE SCALE GENOMIC DNA]</scope>
    <source>
        <strain evidence="2">DSM 245 / NBRC 103803 / 6330</strain>
    </source>
</reference>
<evidence type="ECO:0000313" key="2">
    <source>
        <dbReference type="Proteomes" id="UP000008841"/>
    </source>
</evidence>
<dbReference type="HOGENOM" id="CLU_2057182_0_0_10"/>
<dbReference type="EMBL" id="CP001097">
    <property type="protein sequence ID" value="ACD89637.1"/>
    <property type="molecule type" value="Genomic_DNA"/>
</dbReference>
<dbReference type="Proteomes" id="UP000008841">
    <property type="component" value="Chromosome"/>
</dbReference>
<evidence type="ECO:0000313" key="1">
    <source>
        <dbReference type="EMBL" id="ACD89637.1"/>
    </source>
</evidence>
<protein>
    <submittedName>
        <fullName evidence="1">Uncharacterized protein</fullName>
    </submittedName>
</protein>
<accession>B3EGK0</accession>
<dbReference type="AlphaFoldDB" id="B3EGK0"/>
<dbReference type="RefSeq" id="WP_012465518.1">
    <property type="nucleotide sequence ID" value="NC_010803.1"/>
</dbReference>
<organism evidence="1 2">
    <name type="scientific">Chlorobium limicola (strain DSM 245 / NBRC 103803 / 6330)</name>
    <dbReference type="NCBI Taxonomy" id="290315"/>
    <lineage>
        <taxon>Bacteria</taxon>
        <taxon>Pseudomonadati</taxon>
        <taxon>Chlorobiota</taxon>
        <taxon>Chlorobiia</taxon>
        <taxon>Chlorobiales</taxon>
        <taxon>Chlorobiaceae</taxon>
        <taxon>Chlorobium/Pelodictyon group</taxon>
        <taxon>Chlorobium</taxon>
    </lineage>
</organism>
<dbReference type="KEGG" id="cli:Clim_0545"/>
<name>B3EGK0_CHLL2</name>
<sequence>MKSFFLSPFAADPLCGNGARNPFSETNGLQMQSRASHVMAADPVQGMEQQICHCDTFSDCGLPDLLSVSALVTAGRMEAFDGDFKANVPGLSLSCHGNVIDAAGAVFNAVAAGVLFFSI</sequence>
<proteinExistence type="predicted"/>